<keyword evidence="4" id="KW-1185">Reference proteome</keyword>
<gene>
    <name evidence="3" type="ORF">MFMK1_001705</name>
</gene>
<evidence type="ECO:0000313" key="3">
    <source>
        <dbReference type="EMBL" id="WRO21884.1"/>
    </source>
</evidence>
<name>A0AAU0UNV6_9FIRM</name>
<evidence type="ECO:0000256" key="1">
    <source>
        <dbReference type="ARBA" id="ARBA00022603"/>
    </source>
</evidence>
<reference evidence="3 4" key="1">
    <citation type="submission" date="2023-04" db="EMBL/GenBank/DDBJ databases">
        <authorList>
            <person name="Hsu D."/>
        </authorList>
    </citation>
    <scope>NUCLEOTIDE SEQUENCE [LARGE SCALE GENOMIC DNA]</scope>
    <source>
        <strain evidence="3 4">MK1</strain>
    </source>
</reference>
<organism evidence="3 4">
    <name type="scientific">Metallumcola ferriviriculae</name>
    <dbReference type="NCBI Taxonomy" id="3039180"/>
    <lineage>
        <taxon>Bacteria</taxon>
        <taxon>Bacillati</taxon>
        <taxon>Bacillota</taxon>
        <taxon>Clostridia</taxon>
        <taxon>Neomoorellales</taxon>
        <taxon>Desulfitibacteraceae</taxon>
        <taxon>Metallumcola</taxon>
    </lineage>
</organism>
<proteinExistence type="predicted"/>
<dbReference type="KEGG" id="dbc:MFMK1_001705"/>
<keyword evidence="2 3" id="KW-0808">Transferase</keyword>
<keyword evidence="1 3" id="KW-0489">Methyltransferase</keyword>
<sequence>MNKTAIIKEFVTDRGKVTFRDFMEQALYHPQAGYYTAHQNRLGREGDFYTSVHVSYLFGAMVARQAAEMYEILGCPQPFTITEFGAGDGMLAKDILDWLKEEHYDCFQAVQYRIVEISSKLSERQKDNLAEYSGMVSWYSEQELLGKESVQGVVLTNELIDAFPVHILKYSSTGWQEAWVEVNGQGQFIQQWGEPSRDFSKYFQLLDWQPRREGQVVEVNMAALAWLETVSASLTKGFVITIDYGRLVAELDDPRFAAGTLLCYHQHKVVNDPLQNVGRQDITSHANFTALMKKGEELKLSTTAFMYQANFLLNLGIMKVVEEIAKTDNERAHKDVLAVKRLAFPGGMGETFRVLIQHKGVDQPQLRCQIPFHKQIR</sequence>
<dbReference type="InterPro" id="IPR038375">
    <property type="entry name" value="NDUFAF7_sf"/>
</dbReference>
<protein>
    <submittedName>
        <fullName evidence="3">SAM-dependent methyltransferase</fullName>
        <ecNumber evidence="3">2.1.1.-</ecNumber>
    </submittedName>
</protein>
<evidence type="ECO:0000313" key="4">
    <source>
        <dbReference type="Proteomes" id="UP001329915"/>
    </source>
</evidence>
<accession>A0AAU0UNV6</accession>
<dbReference type="GO" id="GO:0035243">
    <property type="term" value="F:protein-arginine omega-N symmetric methyltransferase activity"/>
    <property type="evidence" value="ECO:0007669"/>
    <property type="project" value="TreeGrafter"/>
</dbReference>
<dbReference type="SUPFAM" id="SSF53335">
    <property type="entry name" value="S-adenosyl-L-methionine-dependent methyltransferases"/>
    <property type="match status" value="1"/>
</dbReference>
<dbReference type="GO" id="GO:0032259">
    <property type="term" value="P:methylation"/>
    <property type="evidence" value="ECO:0007669"/>
    <property type="project" value="UniProtKB-KW"/>
</dbReference>
<dbReference type="InterPro" id="IPR003788">
    <property type="entry name" value="NDUFAF7"/>
</dbReference>
<dbReference type="Proteomes" id="UP001329915">
    <property type="component" value="Chromosome"/>
</dbReference>
<dbReference type="Gene3D" id="3.40.50.12710">
    <property type="match status" value="1"/>
</dbReference>
<dbReference type="EC" id="2.1.1.-" evidence="3"/>
<dbReference type="PANTHER" id="PTHR12049">
    <property type="entry name" value="PROTEIN ARGININE METHYLTRANSFERASE NDUFAF7, MITOCHONDRIAL"/>
    <property type="match status" value="1"/>
</dbReference>
<dbReference type="PANTHER" id="PTHR12049:SF7">
    <property type="entry name" value="PROTEIN ARGININE METHYLTRANSFERASE NDUFAF7, MITOCHONDRIAL"/>
    <property type="match status" value="1"/>
</dbReference>
<dbReference type="EMBL" id="CP121694">
    <property type="protein sequence ID" value="WRO21884.1"/>
    <property type="molecule type" value="Genomic_DNA"/>
</dbReference>
<dbReference type="RefSeq" id="WP_366924711.1">
    <property type="nucleotide sequence ID" value="NZ_CP121694.1"/>
</dbReference>
<dbReference type="Pfam" id="PF02636">
    <property type="entry name" value="Methyltransf_28"/>
    <property type="match status" value="1"/>
</dbReference>
<evidence type="ECO:0000256" key="2">
    <source>
        <dbReference type="ARBA" id="ARBA00022679"/>
    </source>
</evidence>
<dbReference type="AlphaFoldDB" id="A0AAU0UNV6"/>
<dbReference type="InterPro" id="IPR029063">
    <property type="entry name" value="SAM-dependent_MTases_sf"/>
</dbReference>